<evidence type="ECO:0000259" key="2">
    <source>
        <dbReference type="Pfam" id="PF14341"/>
    </source>
</evidence>
<dbReference type="KEGG" id="mbur:EQU24_04595"/>
<dbReference type="InterPro" id="IPR025746">
    <property type="entry name" value="PilX_N_dom"/>
</dbReference>
<dbReference type="STRING" id="675511.GCA_000341735_02093"/>
<evidence type="ECO:0000313" key="4">
    <source>
        <dbReference type="Proteomes" id="UP000305881"/>
    </source>
</evidence>
<sequence>MKHPHSLARQTGSVLITSLIMLLLLTLAATTSMQVTSLEERMAGNMRNRNLAFQAAESALRAGENLLTQAALPDFTSTGDNGLYAQDGAPPGAYDDWTNNTTEFSGTIGQVAAAPRYVIQRMAEVESGTSLDAGEYGQSEMYRITARGVGGTETAVVVLQSTYKR</sequence>
<evidence type="ECO:0000259" key="1">
    <source>
        <dbReference type="Pfam" id="PF13681"/>
    </source>
</evidence>
<reference evidence="4" key="1">
    <citation type="journal article" date="2019" name="J. Bacteriol.">
        <title>A Mutagenic Screen Identifies a TonB-Dependent Receptor Required for the Lanthanide Metal Switch in the Type I Methanotroph 'Methylotuvimicrobium buryatense' 5GB1C.</title>
        <authorList>
            <person name="Groom J.D."/>
            <person name="Ford S.M."/>
            <person name="Pesesky M.W."/>
            <person name="Lidstrom M.E."/>
        </authorList>
    </citation>
    <scope>NUCLEOTIDE SEQUENCE [LARGE SCALE GENOMIC DNA]</scope>
    <source>
        <strain evidence="4">5GB1C</strain>
    </source>
</reference>
<feature type="domain" description="PilX/PilW C-terminal" evidence="1">
    <location>
        <begin position="85"/>
        <end position="164"/>
    </location>
</feature>
<evidence type="ECO:0000313" key="3">
    <source>
        <dbReference type="EMBL" id="QCW81607.1"/>
    </source>
</evidence>
<proteinExistence type="predicted"/>
<accession>A0A4P9UKL9</accession>
<dbReference type="InterPro" id="IPR025205">
    <property type="entry name" value="PilX/PilW_C"/>
</dbReference>
<dbReference type="Pfam" id="PF13681">
    <property type="entry name" value="PilX"/>
    <property type="match status" value="1"/>
</dbReference>
<gene>
    <name evidence="3" type="ORF">EQU24_04595</name>
</gene>
<name>A0A4P9UKL9_METBY</name>
<dbReference type="OrthoDB" id="5298746at2"/>
<dbReference type="AlphaFoldDB" id="A0A4P9UKL9"/>
<protein>
    <submittedName>
        <fullName evidence="3">Pilus assembly protein</fullName>
    </submittedName>
</protein>
<dbReference type="Proteomes" id="UP000305881">
    <property type="component" value="Chromosome"/>
</dbReference>
<keyword evidence="4" id="KW-1185">Reference proteome</keyword>
<dbReference type="EMBL" id="CP035467">
    <property type="protein sequence ID" value="QCW81607.1"/>
    <property type="molecule type" value="Genomic_DNA"/>
</dbReference>
<feature type="domain" description="Type 4 fimbrial biogenesis protein PilX N-terminal" evidence="2">
    <location>
        <begin position="12"/>
        <end position="61"/>
    </location>
</feature>
<organism evidence="3 4">
    <name type="scientific">Methylotuvimicrobium buryatense</name>
    <name type="common">Methylomicrobium buryatense</name>
    <dbReference type="NCBI Taxonomy" id="95641"/>
    <lineage>
        <taxon>Bacteria</taxon>
        <taxon>Pseudomonadati</taxon>
        <taxon>Pseudomonadota</taxon>
        <taxon>Gammaproteobacteria</taxon>
        <taxon>Methylococcales</taxon>
        <taxon>Methylococcaceae</taxon>
        <taxon>Methylotuvimicrobium</taxon>
    </lineage>
</organism>
<dbReference type="RefSeq" id="WP_026130155.1">
    <property type="nucleotide sequence ID" value="NZ_CP035467.1"/>
</dbReference>
<dbReference type="Pfam" id="PF14341">
    <property type="entry name" value="PilX_N"/>
    <property type="match status" value="1"/>
</dbReference>